<dbReference type="Pfam" id="PF00180">
    <property type="entry name" value="Iso_dh"/>
    <property type="match status" value="1"/>
</dbReference>
<dbReference type="VEuPathDB" id="FungiDB:Z517_07688"/>
<evidence type="ECO:0000256" key="10">
    <source>
        <dbReference type="ARBA" id="ARBA00023027"/>
    </source>
</evidence>
<dbReference type="OrthoDB" id="419183at2759"/>
<comment type="subunit">
    <text evidence="3 14">Homodimer.</text>
</comment>
<name>A0A0D2GGW4_9EURO</name>
<evidence type="ECO:0000256" key="8">
    <source>
        <dbReference type="ARBA" id="ARBA00022842"/>
    </source>
</evidence>
<dbReference type="AlphaFoldDB" id="A0A0D2GGW4"/>
<dbReference type="GO" id="GO:0005829">
    <property type="term" value="C:cytosol"/>
    <property type="evidence" value="ECO:0007669"/>
    <property type="project" value="TreeGrafter"/>
</dbReference>
<comment type="pathway">
    <text evidence="14">Amino-acid biosynthesis; L-leucine biosynthesis; L-leucine from 3-methyl-2-oxobutanoate: step 3/4.</text>
</comment>
<dbReference type="STRING" id="1442368.A0A0D2GGW4"/>
<dbReference type="PANTHER" id="PTHR42979">
    <property type="entry name" value="3-ISOPROPYLMALATE DEHYDROGENASE"/>
    <property type="match status" value="1"/>
</dbReference>
<evidence type="ECO:0000256" key="13">
    <source>
        <dbReference type="RuleBase" id="RU004443"/>
    </source>
</evidence>
<dbReference type="GO" id="GO:0009098">
    <property type="term" value="P:L-leucine biosynthetic process"/>
    <property type="evidence" value="ECO:0007669"/>
    <property type="project" value="UniProtKB-UniPathway"/>
</dbReference>
<dbReference type="RefSeq" id="XP_013281663.1">
    <property type="nucleotide sequence ID" value="XM_013426209.1"/>
</dbReference>
<evidence type="ECO:0000256" key="12">
    <source>
        <dbReference type="ARBA" id="ARBA00023304"/>
    </source>
</evidence>
<keyword evidence="11" id="KW-0464">Manganese</keyword>
<evidence type="ECO:0000256" key="9">
    <source>
        <dbReference type="ARBA" id="ARBA00023002"/>
    </source>
</evidence>
<dbReference type="EMBL" id="KN846973">
    <property type="protein sequence ID" value="KIW77855.1"/>
    <property type="molecule type" value="Genomic_DNA"/>
</dbReference>
<dbReference type="PANTHER" id="PTHR42979:SF4">
    <property type="entry name" value="3-ISOPROPYLMALATE DEHYDROGENASE"/>
    <property type="match status" value="1"/>
</dbReference>
<comment type="cofactor">
    <cofactor evidence="1">
        <name>Mn(2+)</name>
        <dbReference type="ChEBI" id="CHEBI:29035"/>
    </cofactor>
</comment>
<evidence type="ECO:0000256" key="11">
    <source>
        <dbReference type="ARBA" id="ARBA00023211"/>
    </source>
</evidence>
<dbReference type="InterPro" id="IPR019818">
    <property type="entry name" value="IsoCit/isopropylmalate_DH_CS"/>
</dbReference>
<evidence type="ECO:0000259" key="15">
    <source>
        <dbReference type="SMART" id="SM01329"/>
    </source>
</evidence>
<comment type="catalytic activity">
    <reaction evidence="14">
        <text>(2R,3S)-3-isopropylmalate + NAD(+) = 4-methyl-2-oxopentanoate + CO2 + NADH</text>
        <dbReference type="Rhea" id="RHEA:32271"/>
        <dbReference type="ChEBI" id="CHEBI:16526"/>
        <dbReference type="ChEBI" id="CHEBI:17865"/>
        <dbReference type="ChEBI" id="CHEBI:35121"/>
        <dbReference type="ChEBI" id="CHEBI:57540"/>
        <dbReference type="ChEBI" id="CHEBI:57945"/>
        <dbReference type="EC" id="1.1.1.85"/>
    </reaction>
</comment>
<gene>
    <name evidence="16" type="ORF">Z517_07688</name>
</gene>
<reference evidence="16 17" key="1">
    <citation type="submission" date="2015-01" db="EMBL/GenBank/DDBJ databases">
        <title>The Genome Sequence of Fonsecaea pedrosoi CBS 271.37.</title>
        <authorList>
            <consortium name="The Broad Institute Genomics Platform"/>
            <person name="Cuomo C."/>
            <person name="de Hoog S."/>
            <person name="Gorbushina A."/>
            <person name="Stielow B."/>
            <person name="Teixiera M."/>
            <person name="Abouelleil A."/>
            <person name="Chapman S.B."/>
            <person name="Priest M."/>
            <person name="Young S.K."/>
            <person name="Wortman J."/>
            <person name="Nusbaum C."/>
            <person name="Birren B."/>
        </authorList>
    </citation>
    <scope>NUCLEOTIDE SEQUENCE [LARGE SCALE GENOMIC DNA]</scope>
    <source>
        <strain evidence="16 17">CBS 271.37</strain>
    </source>
</reference>
<dbReference type="GO" id="GO:0003862">
    <property type="term" value="F:3-isopropylmalate dehydrogenase activity"/>
    <property type="evidence" value="ECO:0007669"/>
    <property type="project" value="UniProtKB-EC"/>
</dbReference>
<dbReference type="NCBIfam" id="TIGR00169">
    <property type="entry name" value="leuB"/>
    <property type="match status" value="1"/>
</dbReference>
<keyword evidence="5 14" id="KW-0432">Leucine biosynthesis</keyword>
<dbReference type="GeneID" id="25307178"/>
<dbReference type="FunFam" id="3.40.718.10:FF:000006">
    <property type="entry name" value="3-isopropylmalate dehydrogenase"/>
    <property type="match status" value="1"/>
</dbReference>
<evidence type="ECO:0000256" key="7">
    <source>
        <dbReference type="ARBA" id="ARBA00022723"/>
    </source>
</evidence>
<keyword evidence="12 14" id="KW-0100">Branched-chain amino acid biosynthesis</keyword>
<keyword evidence="17" id="KW-1185">Reference proteome</keyword>
<evidence type="ECO:0000256" key="2">
    <source>
        <dbReference type="ARBA" id="ARBA00007769"/>
    </source>
</evidence>
<protein>
    <recommendedName>
        <fullName evidence="4 14">3-isopropylmalate dehydrogenase</fullName>
        <ecNumber evidence="4 14">1.1.1.85</ecNumber>
    </recommendedName>
</protein>
<comment type="function">
    <text evidence="14">Catalyzes the oxidation of 3-carboxy-2-hydroxy-4-methylpentanoate (3-isopropylmalate) to 3-carboxy-4-methyl-2-oxopentanoate. The product decarboxylates to 4-methyl-2 oxopentanoate.</text>
</comment>
<dbReference type="Proteomes" id="UP000053029">
    <property type="component" value="Unassembled WGS sequence"/>
</dbReference>
<proteinExistence type="inferred from homology"/>
<keyword evidence="7 14" id="KW-0479">Metal-binding</keyword>
<keyword evidence="8" id="KW-0460">Magnesium</keyword>
<evidence type="ECO:0000256" key="1">
    <source>
        <dbReference type="ARBA" id="ARBA00001936"/>
    </source>
</evidence>
<comment type="cofactor">
    <cofactor evidence="14">
        <name>Mg(2+)</name>
        <dbReference type="ChEBI" id="CHEBI:18420"/>
    </cofactor>
    <cofactor evidence="14">
        <name>Mn(2+)</name>
        <dbReference type="ChEBI" id="CHEBI:29035"/>
    </cofactor>
    <text evidence="14">Binds 1 Mg(2+) or Mn(2+) ion per subunit.</text>
</comment>
<dbReference type="SMART" id="SM01329">
    <property type="entry name" value="Iso_dh"/>
    <property type="match status" value="1"/>
</dbReference>
<evidence type="ECO:0000256" key="4">
    <source>
        <dbReference type="ARBA" id="ARBA00013101"/>
    </source>
</evidence>
<evidence type="ECO:0000256" key="5">
    <source>
        <dbReference type="ARBA" id="ARBA00022430"/>
    </source>
</evidence>
<comment type="similarity">
    <text evidence="2 13">Belongs to the isocitrate and isopropylmalate dehydrogenases family.</text>
</comment>
<evidence type="ECO:0000313" key="17">
    <source>
        <dbReference type="Proteomes" id="UP000053029"/>
    </source>
</evidence>
<keyword evidence="10 14" id="KW-0520">NAD</keyword>
<dbReference type="SUPFAM" id="SSF53659">
    <property type="entry name" value="Isocitrate/Isopropylmalate dehydrogenase-like"/>
    <property type="match status" value="1"/>
</dbReference>
<accession>A0A0D2GGW4</accession>
<keyword evidence="6" id="KW-0028">Amino-acid biosynthesis</keyword>
<feature type="domain" description="Isopropylmalate dehydrogenase-like" evidence="15">
    <location>
        <begin position="13"/>
        <end position="377"/>
    </location>
</feature>
<dbReference type="InterPro" id="IPR024084">
    <property type="entry name" value="IsoPropMal-DH-like_dom"/>
</dbReference>
<evidence type="ECO:0000313" key="16">
    <source>
        <dbReference type="EMBL" id="KIW77855.1"/>
    </source>
</evidence>
<evidence type="ECO:0000256" key="3">
    <source>
        <dbReference type="ARBA" id="ARBA00011738"/>
    </source>
</evidence>
<sequence>MAAPASNSAQTFRVLVLPGDHVGPEIMDEALRVLDTVEIASQGRLKFEFNHQICGGCSIDKHGTPITDEVLRIAKEESDAVLFGSVGGPEWGTAWPNPESGLLRLRQHLDTFANIRPCTFYSRSLLSLSPLKASIAEGTNFIVLRENCSGAYFGTKVEEADFASDSWAYRRDEVERCARVAAALATTMGKDGKGNGGPATVWSSDKANVLASGRLWRKVTSEVFAKEFPNVELKHQLADSLSMLMVRNPKMFNGIILTDNTFGDMLSDQAGGVVGTLGVLPSASLSGIPDGKTRCNGIYEPVHGSAPDIAGKGIANPVAQILSAALMLRYSFNLTAEAAAIEAAVAKVLDSKDIGGLEIRSGDLGGKAKTKEIGDAVCRVLEELLVKPQSS</sequence>
<dbReference type="Gene3D" id="3.40.718.10">
    <property type="entry name" value="Isopropylmalate Dehydrogenase"/>
    <property type="match status" value="1"/>
</dbReference>
<dbReference type="GO" id="GO:0051287">
    <property type="term" value="F:NAD binding"/>
    <property type="evidence" value="ECO:0007669"/>
    <property type="project" value="InterPro"/>
</dbReference>
<keyword evidence="9 13" id="KW-0560">Oxidoreductase</keyword>
<dbReference type="UniPathway" id="UPA00048">
    <property type="reaction ID" value="UER00072"/>
</dbReference>
<dbReference type="EC" id="1.1.1.85" evidence="4 14"/>
<dbReference type="InterPro" id="IPR004429">
    <property type="entry name" value="Isopropylmalate_DH"/>
</dbReference>
<dbReference type="HOGENOM" id="CLU_031953_0_3_1"/>
<organism evidence="16 17">
    <name type="scientific">Fonsecaea pedrosoi CBS 271.37</name>
    <dbReference type="NCBI Taxonomy" id="1442368"/>
    <lineage>
        <taxon>Eukaryota</taxon>
        <taxon>Fungi</taxon>
        <taxon>Dikarya</taxon>
        <taxon>Ascomycota</taxon>
        <taxon>Pezizomycotina</taxon>
        <taxon>Eurotiomycetes</taxon>
        <taxon>Chaetothyriomycetidae</taxon>
        <taxon>Chaetothyriales</taxon>
        <taxon>Herpotrichiellaceae</taxon>
        <taxon>Fonsecaea</taxon>
    </lineage>
</organism>
<evidence type="ECO:0000256" key="6">
    <source>
        <dbReference type="ARBA" id="ARBA00022605"/>
    </source>
</evidence>
<dbReference type="PROSITE" id="PS00470">
    <property type="entry name" value="IDH_IMDH"/>
    <property type="match status" value="1"/>
</dbReference>
<evidence type="ECO:0000256" key="14">
    <source>
        <dbReference type="RuleBase" id="RU004445"/>
    </source>
</evidence>
<dbReference type="GO" id="GO:0000287">
    <property type="term" value="F:magnesium ion binding"/>
    <property type="evidence" value="ECO:0007669"/>
    <property type="project" value="InterPro"/>
</dbReference>